<name>A0ABD5Y206_9EURY</name>
<proteinExistence type="predicted"/>
<dbReference type="Pfam" id="PF00359">
    <property type="entry name" value="PTS_EIIA_2"/>
    <property type="match status" value="1"/>
</dbReference>
<dbReference type="InterPro" id="IPR002178">
    <property type="entry name" value="PTS_EIIA_type-2_dom"/>
</dbReference>
<dbReference type="GeneID" id="78821790"/>
<accession>A0ABD5Y206</accession>
<keyword evidence="3" id="KW-1185">Reference proteome</keyword>
<keyword evidence="2" id="KW-0813">Transport</keyword>
<evidence type="ECO:0000259" key="1">
    <source>
        <dbReference type="PROSITE" id="PS51094"/>
    </source>
</evidence>
<sequence>MQSNVIQSSFVSLTPAVDGRWDCIEHLVDLVADAGRVTDRERAITALRDRAAESPFGVGLGVAVPHARTAAVREPTVAVASLANGLDFGGPDGTPARLVVLLLAPDGADEAHLSLLSAVSRGLVDEDVRDRLLTADDESAVVDAVQTVIDA</sequence>
<dbReference type="PANTHER" id="PTHR47738">
    <property type="entry name" value="PTS SYSTEM FRUCTOSE-LIKE EIIA COMPONENT-RELATED"/>
    <property type="match status" value="1"/>
</dbReference>
<dbReference type="InterPro" id="IPR051541">
    <property type="entry name" value="PTS_SugarTrans_NitroReg"/>
</dbReference>
<gene>
    <name evidence="2" type="ORF">ACFQMA_16760</name>
</gene>
<evidence type="ECO:0000313" key="3">
    <source>
        <dbReference type="Proteomes" id="UP001596432"/>
    </source>
</evidence>
<dbReference type="RefSeq" id="WP_274322557.1">
    <property type="nucleotide sequence ID" value="NZ_CP118158.1"/>
</dbReference>
<dbReference type="InterPro" id="IPR016152">
    <property type="entry name" value="PTrfase/Anion_transptr"/>
</dbReference>
<dbReference type="AlphaFoldDB" id="A0ABD5Y206"/>
<keyword evidence="2" id="KW-0762">Sugar transport</keyword>
<dbReference type="SUPFAM" id="SSF55804">
    <property type="entry name" value="Phoshotransferase/anion transport protein"/>
    <property type="match status" value="1"/>
</dbReference>
<protein>
    <submittedName>
        <fullName evidence="2">PTS sugar transporter subunit IIA</fullName>
    </submittedName>
</protein>
<feature type="domain" description="PTS EIIA type-2" evidence="1">
    <location>
        <begin position="4"/>
        <end position="148"/>
    </location>
</feature>
<organism evidence="2 3">
    <name type="scientific">Halosimplex aquaticum</name>
    <dbReference type="NCBI Taxonomy" id="3026162"/>
    <lineage>
        <taxon>Archaea</taxon>
        <taxon>Methanobacteriati</taxon>
        <taxon>Methanobacteriota</taxon>
        <taxon>Stenosarchaea group</taxon>
        <taxon>Halobacteria</taxon>
        <taxon>Halobacteriales</taxon>
        <taxon>Haloarculaceae</taxon>
        <taxon>Halosimplex</taxon>
    </lineage>
</organism>
<comment type="caution">
    <text evidence="2">The sequence shown here is derived from an EMBL/GenBank/DDBJ whole genome shotgun (WGS) entry which is preliminary data.</text>
</comment>
<dbReference type="Proteomes" id="UP001596432">
    <property type="component" value="Unassembled WGS sequence"/>
</dbReference>
<evidence type="ECO:0000313" key="2">
    <source>
        <dbReference type="EMBL" id="MFC7141477.1"/>
    </source>
</evidence>
<dbReference type="Gene3D" id="3.40.930.10">
    <property type="entry name" value="Mannitol-specific EII, Chain A"/>
    <property type="match status" value="1"/>
</dbReference>
<reference evidence="2 3" key="1">
    <citation type="journal article" date="2019" name="Int. J. Syst. Evol. Microbiol.">
        <title>The Global Catalogue of Microorganisms (GCM) 10K type strain sequencing project: providing services to taxonomists for standard genome sequencing and annotation.</title>
        <authorList>
            <consortium name="The Broad Institute Genomics Platform"/>
            <consortium name="The Broad Institute Genome Sequencing Center for Infectious Disease"/>
            <person name="Wu L."/>
            <person name="Ma J."/>
        </authorList>
    </citation>
    <scope>NUCLEOTIDE SEQUENCE [LARGE SCALE GENOMIC DNA]</scope>
    <source>
        <strain evidence="2 3">XZYJT29</strain>
    </source>
</reference>
<dbReference type="EMBL" id="JBHTAS010000001">
    <property type="protein sequence ID" value="MFC7141477.1"/>
    <property type="molecule type" value="Genomic_DNA"/>
</dbReference>
<dbReference type="PROSITE" id="PS51094">
    <property type="entry name" value="PTS_EIIA_TYPE_2"/>
    <property type="match status" value="1"/>
</dbReference>
<dbReference type="CDD" id="cd00211">
    <property type="entry name" value="PTS_IIA_fru"/>
    <property type="match status" value="1"/>
</dbReference>